<protein>
    <submittedName>
        <fullName evidence="1">Uncharacterized protein</fullName>
    </submittedName>
</protein>
<dbReference type="EMBL" id="CABFNP030001012">
    <property type="protein sequence ID" value="CAI6090469.1"/>
    <property type="molecule type" value="Genomic_DNA"/>
</dbReference>
<dbReference type="Proteomes" id="UP001160390">
    <property type="component" value="Unassembled WGS sequence"/>
</dbReference>
<comment type="caution">
    <text evidence="1">The sequence shown here is derived from an EMBL/GenBank/DDBJ whole genome shotgun (WGS) entry which is preliminary data.</text>
</comment>
<name>A0AA35M5H3_9HYPO</name>
<sequence>MVKVKHDTPLVKSQFVNDVDGRVVVHGPDRAFGYFPWLTWVEVAAEDAIISPILRQLEEAPRVLVAAFVTALQMALPSEAPMINFVKGDHRPVRRLIIVENKAQGIGWHAGRLHVHCLNKPDRQCFGHIGYEPVTCEA</sequence>
<evidence type="ECO:0000313" key="1">
    <source>
        <dbReference type="EMBL" id="CAI6090469.1"/>
    </source>
</evidence>
<evidence type="ECO:0000313" key="2">
    <source>
        <dbReference type="Proteomes" id="UP001160390"/>
    </source>
</evidence>
<organism evidence="1 2">
    <name type="scientific">Clonostachys chloroleuca</name>
    <dbReference type="NCBI Taxonomy" id="1926264"/>
    <lineage>
        <taxon>Eukaryota</taxon>
        <taxon>Fungi</taxon>
        <taxon>Dikarya</taxon>
        <taxon>Ascomycota</taxon>
        <taxon>Pezizomycotina</taxon>
        <taxon>Sordariomycetes</taxon>
        <taxon>Hypocreomycetidae</taxon>
        <taxon>Hypocreales</taxon>
        <taxon>Bionectriaceae</taxon>
        <taxon>Clonostachys</taxon>
    </lineage>
</organism>
<gene>
    <name evidence="1" type="ORF">CCHLO57077_00002064</name>
</gene>
<proteinExistence type="predicted"/>
<accession>A0AA35M5H3</accession>
<reference evidence="1" key="1">
    <citation type="submission" date="2023-01" db="EMBL/GenBank/DDBJ databases">
        <authorList>
            <person name="Piombo E."/>
        </authorList>
    </citation>
    <scope>NUCLEOTIDE SEQUENCE</scope>
</reference>
<dbReference type="AlphaFoldDB" id="A0AA35M5H3"/>
<keyword evidence="2" id="KW-1185">Reference proteome</keyword>